<proteinExistence type="inferred from homology"/>
<evidence type="ECO:0000313" key="5">
    <source>
        <dbReference type="Proteomes" id="UP000309340"/>
    </source>
</evidence>
<evidence type="ECO:0000256" key="3">
    <source>
        <dbReference type="ARBA" id="ARBA00023002"/>
    </source>
</evidence>
<comment type="caution">
    <text evidence="4">The sequence shown here is derived from an EMBL/GenBank/DDBJ whole genome shotgun (WGS) entry which is preliminary data.</text>
</comment>
<accession>A0A4V5NDS0</accession>
<keyword evidence="3" id="KW-0560">Oxidoreductase</keyword>
<dbReference type="EMBL" id="NAJQ01000839">
    <property type="protein sequence ID" value="TKA64439.1"/>
    <property type="molecule type" value="Genomic_DNA"/>
</dbReference>
<evidence type="ECO:0000256" key="1">
    <source>
        <dbReference type="ARBA" id="ARBA00006484"/>
    </source>
</evidence>
<dbReference type="InterPro" id="IPR002347">
    <property type="entry name" value="SDR_fam"/>
</dbReference>
<dbReference type="InterPro" id="IPR057571">
    <property type="entry name" value="SDR_PhqE-like"/>
</dbReference>
<dbReference type="PRINTS" id="PR00081">
    <property type="entry name" value="GDHRDH"/>
</dbReference>
<protein>
    <submittedName>
        <fullName evidence="4">Uncharacterized protein</fullName>
    </submittedName>
</protein>
<comment type="similarity">
    <text evidence="1">Belongs to the short-chain dehydrogenases/reductases (SDR) family.</text>
</comment>
<evidence type="ECO:0000313" key="4">
    <source>
        <dbReference type="EMBL" id="TKA64439.1"/>
    </source>
</evidence>
<dbReference type="InterPro" id="IPR036291">
    <property type="entry name" value="NAD(P)-bd_dom_sf"/>
</dbReference>
<keyword evidence="5" id="KW-1185">Reference proteome</keyword>
<dbReference type="SUPFAM" id="SSF51735">
    <property type="entry name" value="NAD(P)-binding Rossmann-fold domains"/>
    <property type="match status" value="1"/>
</dbReference>
<dbReference type="STRING" id="329884.A0A4V5NDS0"/>
<gene>
    <name evidence="4" type="ORF">B0A55_12167</name>
</gene>
<dbReference type="OrthoDB" id="294295at2759"/>
<keyword evidence="2" id="KW-0521">NADP</keyword>
<name>A0A4V5NDS0_9PEZI</name>
<dbReference type="Proteomes" id="UP000309340">
    <property type="component" value="Unassembled WGS sequence"/>
</dbReference>
<dbReference type="PANTHER" id="PTHR43477:SF1">
    <property type="entry name" value="DIHYDROANTICAPSIN 7-DEHYDROGENASE"/>
    <property type="match status" value="1"/>
</dbReference>
<dbReference type="AlphaFoldDB" id="A0A4V5NDS0"/>
<dbReference type="Gene3D" id="3.40.50.720">
    <property type="entry name" value="NAD(P)-binding Rossmann-like Domain"/>
    <property type="match status" value="1"/>
</dbReference>
<sequence length="265" mass="28681">MADQVKYTNKLKDQRVLVIGGSSGIGFGVAEACLENGSIVIISSSNQDRIQKTIEKLQKAYPSAKDRITGHACNLGDQSTLEDNLKQLFEKVASDGKKLDHIVFTAADPLAVMKISEVDMPKLIQAGLIRFFAPLLVAKHAPQYLNPGPESSITLTTGSVSERPRPDWAAIGSFATGLQGMCRGLALDLKPIRVNVISPGAVDTELWSGMSEQQRKDMFEQIGGHVPTGRVARVEDVAEAYLYVMRDRNVTGSMISTNGGHLVVM</sequence>
<dbReference type="InterPro" id="IPR051122">
    <property type="entry name" value="SDR_DHRS6-like"/>
</dbReference>
<evidence type="ECO:0000256" key="2">
    <source>
        <dbReference type="ARBA" id="ARBA00022857"/>
    </source>
</evidence>
<dbReference type="GO" id="GO:0016491">
    <property type="term" value="F:oxidoreductase activity"/>
    <property type="evidence" value="ECO:0007669"/>
    <property type="project" value="UniProtKB-KW"/>
</dbReference>
<reference evidence="4 5" key="1">
    <citation type="submission" date="2017-03" db="EMBL/GenBank/DDBJ databases">
        <title>Genomes of endolithic fungi from Antarctica.</title>
        <authorList>
            <person name="Coleine C."/>
            <person name="Masonjones S."/>
            <person name="Stajich J.E."/>
        </authorList>
    </citation>
    <scope>NUCLEOTIDE SEQUENCE [LARGE SCALE GENOMIC DNA]</scope>
    <source>
        <strain evidence="4 5">CCFEE 5184</strain>
    </source>
</reference>
<organism evidence="4 5">
    <name type="scientific">Friedmanniomyces simplex</name>
    <dbReference type="NCBI Taxonomy" id="329884"/>
    <lineage>
        <taxon>Eukaryota</taxon>
        <taxon>Fungi</taxon>
        <taxon>Dikarya</taxon>
        <taxon>Ascomycota</taxon>
        <taxon>Pezizomycotina</taxon>
        <taxon>Dothideomycetes</taxon>
        <taxon>Dothideomycetidae</taxon>
        <taxon>Mycosphaerellales</taxon>
        <taxon>Teratosphaeriaceae</taxon>
        <taxon>Friedmanniomyces</taxon>
    </lineage>
</organism>
<dbReference type="PANTHER" id="PTHR43477">
    <property type="entry name" value="DIHYDROANTICAPSIN 7-DEHYDROGENASE"/>
    <property type="match status" value="1"/>
</dbReference>
<dbReference type="Pfam" id="PF23441">
    <property type="entry name" value="SDR"/>
    <property type="match status" value="1"/>
</dbReference>